<dbReference type="KEGG" id="ftj:FTUN_6480"/>
<sequence length="634" mass="68528">MADPDRPVRVGTDARLATRDPRYSLRDLIGSGGAATTWFGGGDVWAELAREYRRLAGEAAARGDHRRAAYLYGVLLRDLRAAANTLMAGGLFRDAALLFRDRLSDPRAAADAFERAGDHDEAIRLYERLHEYERIADLLRRLGDEDRAVRYYTMAATALASTGRFVAAGDLMRVKAYRRADAIGWYTMGWRTDGAEAVTCAERLLDEHVAAEDPRAVTQLLAEAETALAARPRDVGRLFNYALRGSAGALAADDRADLVDRTRLLFASHLRAAAMIGEAGALAGELFGSDPPWSAPLGRDVAFAVQKRPSAPVPKDAPPLQIRPLIAGPVTAVAVVRGTCDLVVAGSNGIVYWRVAEGRFVPVAVATGERVTALSSSAGGELVYALVCGTDGHWNLRCYAADRTGAFRVWAQHPLDTEDIENPEIYLQSEAIFAGGEHRVVAVTPVRFYTFIGPRLRVEESFEPAPDSRPLVHFVADAGNGRLWSWAGGTVALEGVDGTPRFEWHAPSPTGHVTWRAPGTAVLELAFVDGDGCVSWAQFDARDPQLHRARYALAKNPPGYTTVCFVAPDALVAVTEANEVQWLRVIGESLVVQASITVSVPVHVVALAAQSDPDEVIAVLTDGGAVRLRRPDRT</sequence>
<evidence type="ECO:0000313" key="2">
    <source>
        <dbReference type="Proteomes" id="UP000503447"/>
    </source>
</evidence>
<accession>A0A6M5YY10</accession>
<dbReference type="Gene3D" id="1.25.40.10">
    <property type="entry name" value="Tetratricopeptide repeat domain"/>
    <property type="match status" value="1"/>
</dbReference>
<gene>
    <name evidence="1" type="ORF">FTUN_6480</name>
</gene>
<dbReference type="SUPFAM" id="SSF69322">
    <property type="entry name" value="Tricorn protease domain 2"/>
    <property type="match status" value="1"/>
</dbReference>
<evidence type="ECO:0000313" key="1">
    <source>
        <dbReference type="EMBL" id="QJW98885.1"/>
    </source>
</evidence>
<name>A0A6M5YY10_9BACT</name>
<dbReference type="SUPFAM" id="SSF48452">
    <property type="entry name" value="TPR-like"/>
    <property type="match status" value="1"/>
</dbReference>
<dbReference type="RefSeq" id="WP_171473956.1">
    <property type="nucleotide sequence ID" value="NZ_CP053452.2"/>
</dbReference>
<dbReference type="EMBL" id="CP053452">
    <property type="protein sequence ID" value="QJW98885.1"/>
    <property type="molecule type" value="Genomic_DNA"/>
</dbReference>
<keyword evidence="2" id="KW-1185">Reference proteome</keyword>
<dbReference type="AlphaFoldDB" id="A0A6M5YY10"/>
<evidence type="ECO:0008006" key="3">
    <source>
        <dbReference type="Google" id="ProtNLM"/>
    </source>
</evidence>
<organism evidence="1 2">
    <name type="scientific">Frigoriglobus tundricola</name>
    <dbReference type="NCBI Taxonomy" id="2774151"/>
    <lineage>
        <taxon>Bacteria</taxon>
        <taxon>Pseudomonadati</taxon>
        <taxon>Planctomycetota</taxon>
        <taxon>Planctomycetia</taxon>
        <taxon>Gemmatales</taxon>
        <taxon>Gemmataceae</taxon>
        <taxon>Frigoriglobus</taxon>
    </lineage>
</organism>
<dbReference type="InterPro" id="IPR011990">
    <property type="entry name" value="TPR-like_helical_dom_sf"/>
</dbReference>
<dbReference type="Proteomes" id="UP000503447">
    <property type="component" value="Chromosome"/>
</dbReference>
<protein>
    <recommendedName>
        <fullName evidence="3">Tetratricopeptide repeat protein</fullName>
    </recommendedName>
</protein>
<proteinExistence type="predicted"/>
<reference evidence="2" key="1">
    <citation type="submission" date="2020-05" db="EMBL/GenBank/DDBJ databases">
        <title>Frigoriglobus tundricola gen. nov., sp. nov., a psychrotolerant cellulolytic planctomycete of the family Gemmataceae with two divergent copies of 16S rRNA gene.</title>
        <authorList>
            <person name="Kulichevskaya I.S."/>
            <person name="Ivanova A.A."/>
            <person name="Naumoff D.G."/>
            <person name="Beletsky A.V."/>
            <person name="Rijpstra W.I.C."/>
            <person name="Sinninghe Damste J.S."/>
            <person name="Mardanov A.V."/>
            <person name="Ravin N.V."/>
            <person name="Dedysh S.N."/>
        </authorList>
    </citation>
    <scope>NUCLEOTIDE SEQUENCE [LARGE SCALE GENOMIC DNA]</scope>
    <source>
        <strain evidence="2">PL17</strain>
    </source>
</reference>